<protein>
    <submittedName>
        <fullName evidence="1">Uncharacterized protein</fullName>
    </submittedName>
</protein>
<accession>A0A3A8JX33</accession>
<evidence type="ECO:0000313" key="1">
    <source>
        <dbReference type="EMBL" id="RKG99458.1"/>
    </source>
</evidence>
<dbReference type="EMBL" id="RAWE01000113">
    <property type="protein sequence ID" value="RKG99458.1"/>
    <property type="molecule type" value="Genomic_DNA"/>
</dbReference>
<sequence length="191" mass="21376">MGNASGRQKQKPLILGPAPGSGMGAYAVTFDTLEDRELATLKESGSPDAFYLPWKSGDVTECEIDLATDTLAYFFTANLSGCSLWYKFQEGRILIRHEARTDSASQNLHKLAGFKCVVDSSLNPDDIQLSVDEETMVRKARYYVVYALFDHEARQVEFRAQLVAQQTNLLNRQESYDLVKVTPVIVKFPKA</sequence>
<dbReference type="Proteomes" id="UP000268313">
    <property type="component" value="Unassembled WGS sequence"/>
</dbReference>
<reference evidence="2" key="1">
    <citation type="submission" date="2018-09" db="EMBL/GenBank/DDBJ databases">
        <authorList>
            <person name="Livingstone P.G."/>
            <person name="Whitworth D.E."/>
        </authorList>
    </citation>
    <scope>NUCLEOTIDE SEQUENCE [LARGE SCALE GENOMIC DNA]</scope>
    <source>
        <strain evidence="2">CA043D</strain>
    </source>
</reference>
<proteinExistence type="predicted"/>
<dbReference type="OrthoDB" id="5502244at2"/>
<name>A0A3A8JX33_9BACT</name>
<comment type="caution">
    <text evidence="1">The sequence shown here is derived from an EMBL/GenBank/DDBJ whole genome shotgun (WGS) entry which is preliminary data.</text>
</comment>
<gene>
    <name evidence="1" type="ORF">D7X32_26390</name>
</gene>
<keyword evidence="2" id="KW-1185">Reference proteome</keyword>
<dbReference type="AlphaFoldDB" id="A0A3A8JX33"/>
<dbReference type="RefSeq" id="WP_120605333.1">
    <property type="nucleotide sequence ID" value="NZ_JABFJX010000083.1"/>
</dbReference>
<evidence type="ECO:0000313" key="2">
    <source>
        <dbReference type="Proteomes" id="UP000268313"/>
    </source>
</evidence>
<organism evidence="1 2">
    <name type="scientific">Corallococcus carmarthensis</name>
    <dbReference type="NCBI Taxonomy" id="2316728"/>
    <lineage>
        <taxon>Bacteria</taxon>
        <taxon>Pseudomonadati</taxon>
        <taxon>Myxococcota</taxon>
        <taxon>Myxococcia</taxon>
        <taxon>Myxococcales</taxon>
        <taxon>Cystobacterineae</taxon>
        <taxon>Myxococcaceae</taxon>
        <taxon>Corallococcus</taxon>
    </lineage>
</organism>